<dbReference type="AlphaFoldDB" id="I3RA51"/>
<reference evidence="1 3" key="2">
    <citation type="journal article" date="2012" name="J. Bacteriol.">
        <title>Complete genome sequence of the metabolically versatile halophilic archaeon Haloferax mediterranei, a poly(3-hydroxybutyrate-co-3-hydroxyvalerate) producer.</title>
        <authorList>
            <person name="Han J."/>
            <person name="Zhang F."/>
            <person name="Hou J."/>
            <person name="Liu X."/>
            <person name="Li M."/>
            <person name="Liu H."/>
            <person name="Cai L."/>
            <person name="Zhang B."/>
            <person name="Chen Y."/>
            <person name="Zhou J."/>
            <person name="Hu S."/>
            <person name="Xiang H."/>
        </authorList>
    </citation>
    <scope>NUCLEOTIDE SEQUENCE [LARGE SCALE GENOMIC DNA]</scope>
    <source>
        <strain evidence="3">ATCC 33500 / DSM 1411 / JCM 8866 / NBRC 14739 / NCIMB 2177 / R-4</strain>
        <strain evidence="1">CGMCC 1.2087</strain>
        <plasmid evidence="3">pHM300</plasmid>
    </source>
</reference>
<dbReference type="KEGG" id="hme:HFX_5280"/>
<reference evidence="1" key="1">
    <citation type="journal article" date="2012" name="Appl. Environ. Microbiol.">
        <title>Identification of the haloarchaeal phasin (PhaP) that functions in polyhydroxyalkanoate accumulation and granule formation in Haloferax mediterranei.</title>
        <authorList>
            <person name="Cai S."/>
            <person name="Cai L."/>
            <person name="Liu H."/>
            <person name="Liu X."/>
            <person name="Han J."/>
            <person name="Zhou J."/>
            <person name="Xiang H."/>
        </authorList>
    </citation>
    <scope>NUCLEOTIDE SEQUENCE</scope>
    <source>
        <strain evidence="1">CGMCC 1.2087</strain>
    </source>
</reference>
<evidence type="ECO:0000313" key="1">
    <source>
        <dbReference type="EMBL" id="AFK21111.1"/>
    </source>
</evidence>
<sequence length="60" mass="6933">MKNPPWSAEFASLKSDCANELVDLFDKYPDSVVYEAMSELLRREMRDQFAGSFAESHRTD</sequence>
<reference evidence="1" key="3">
    <citation type="submission" date="2014-05" db="EMBL/GenBank/DDBJ databases">
        <authorList>
            <person name="Wang L."/>
            <person name="Yang H."/>
            <person name="Xiang H."/>
        </authorList>
    </citation>
    <scope>NUCLEOTIDE SEQUENCE</scope>
    <source>
        <strain evidence="1">CGMCC 1.2087</strain>
        <plasmid evidence="1">pHM300</plasmid>
    </source>
</reference>
<reference evidence="2 4" key="4">
    <citation type="submission" date="2019-04" db="EMBL/GenBank/DDBJ databases">
        <title>Methylomes of two halophilic Archaea, Haloarcula marismortui and Haloferax mediterranei.</title>
        <authorList>
            <person name="DasSarma S."/>
            <person name="DasSarma P."/>
            <person name="DasSarma S."/>
            <person name="Fomenkov A."/>
            <person name="Vincze T."/>
            <person name="Anton B.P."/>
            <person name="Roberts R.J."/>
        </authorList>
    </citation>
    <scope>NUCLEOTIDE SEQUENCE [LARGE SCALE GENOMIC DNA]</scope>
    <source>
        <strain evidence="2">ATCC 33500</strain>
        <strain evidence="4">ATCC 33500 / DSM 1411 / JCM 8866 / NBRC 14739 / NCIMB 2177 / R-4</strain>
        <plasmid evidence="2 4">pHME322</plasmid>
    </source>
</reference>
<evidence type="ECO:0000313" key="4">
    <source>
        <dbReference type="Proteomes" id="UP000299011"/>
    </source>
</evidence>
<name>I3RA51_HALMT</name>
<evidence type="ECO:0000313" key="3">
    <source>
        <dbReference type="Proteomes" id="UP000006469"/>
    </source>
</evidence>
<geneLocation type="plasmid" evidence="1 3">
    <name>pHM300</name>
</geneLocation>
<dbReference type="Proteomes" id="UP000006469">
    <property type="component" value="Plasmid pHM300"/>
</dbReference>
<gene>
    <name evidence="1" type="ordered locus">HFX_5280</name>
    <name evidence="2" type="ORF">E6P09_18250</name>
</gene>
<dbReference type="HOGENOM" id="CLU_2911449_0_0_2"/>
<proteinExistence type="predicted"/>
<evidence type="ECO:0000313" key="2">
    <source>
        <dbReference type="EMBL" id="QCQ77256.1"/>
    </source>
</evidence>
<dbReference type="EMBL" id="CP001870">
    <property type="protein sequence ID" value="AFK21111.1"/>
    <property type="molecule type" value="Genomic_DNA"/>
</dbReference>
<dbReference type="EMBL" id="CP039141">
    <property type="protein sequence ID" value="QCQ77256.1"/>
    <property type="molecule type" value="Genomic_DNA"/>
</dbReference>
<dbReference type="GeneID" id="95973649"/>
<dbReference type="Proteomes" id="UP000299011">
    <property type="component" value="Plasmid pHME322"/>
</dbReference>
<dbReference type="RefSeq" id="WP_014732711.1">
    <property type="nucleotide sequence ID" value="NC_017943.1"/>
</dbReference>
<keyword evidence="1" id="KW-0614">Plasmid</keyword>
<accession>I3RA51</accession>
<protein>
    <submittedName>
        <fullName evidence="1">Uncharacterized protein</fullName>
    </submittedName>
</protein>
<geneLocation type="plasmid" evidence="2 4">
    <name>pHME322</name>
</geneLocation>
<organism evidence="1 3">
    <name type="scientific">Haloferax mediterranei (strain ATCC 33500 / DSM 1411 / JCM 8866 / NBRC 14739 / NCIMB 2177 / R-4)</name>
    <name type="common">Halobacterium mediterranei</name>
    <dbReference type="NCBI Taxonomy" id="523841"/>
    <lineage>
        <taxon>Archaea</taxon>
        <taxon>Methanobacteriati</taxon>
        <taxon>Methanobacteriota</taxon>
        <taxon>Stenosarchaea group</taxon>
        <taxon>Halobacteria</taxon>
        <taxon>Halobacteriales</taxon>
        <taxon>Haloferacaceae</taxon>
        <taxon>Haloferax</taxon>
    </lineage>
</organism>